<proteinExistence type="predicted"/>
<organism evidence="3 4">
    <name type="scientific">Olpidium bornovanus</name>
    <dbReference type="NCBI Taxonomy" id="278681"/>
    <lineage>
        <taxon>Eukaryota</taxon>
        <taxon>Fungi</taxon>
        <taxon>Fungi incertae sedis</taxon>
        <taxon>Olpidiomycota</taxon>
        <taxon>Olpidiomycotina</taxon>
        <taxon>Olpidiomycetes</taxon>
        <taxon>Olpidiales</taxon>
        <taxon>Olpidiaceae</taxon>
        <taxon>Olpidium</taxon>
    </lineage>
</organism>
<reference evidence="3 4" key="1">
    <citation type="journal article" name="Sci. Rep.">
        <title>Genome-scale phylogenetic analyses confirm Olpidium as the closest living zoosporic fungus to the non-flagellated, terrestrial fungi.</title>
        <authorList>
            <person name="Chang Y."/>
            <person name="Rochon D."/>
            <person name="Sekimoto S."/>
            <person name="Wang Y."/>
            <person name="Chovatia M."/>
            <person name="Sandor L."/>
            <person name="Salamov A."/>
            <person name="Grigoriev I.V."/>
            <person name="Stajich J.E."/>
            <person name="Spatafora J.W."/>
        </authorList>
    </citation>
    <scope>NUCLEOTIDE SEQUENCE [LARGE SCALE GENOMIC DNA]</scope>
    <source>
        <strain evidence="3">S191</strain>
    </source>
</reference>
<dbReference type="EMBL" id="JAEFCI010002415">
    <property type="protein sequence ID" value="KAG5462251.1"/>
    <property type="molecule type" value="Genomic_DNA"/>
</dbReference>
<dbReference type="AlphaFoldDB" id="A0A8H7ZZF2"/>
<gene>
    <name evidence="3" type="ORF">BJ554DRAFT_5448</name>
</gene>
<protein>
    <submittedName>
        <fullName evidence="3">Uncharacterized protein</fullName>
    </submittedName>
</protein>
<name>A0A8H7ZZF2_9FUNG</name>
<evidence type="ECO:0000313" key="4">
    <source>
        <dbReference type="Proteomes" id="UP000673691"/>
    </source>
</evidence>
<keyword evidence="4" id="KW-1185">Reference proteome</keyword>
<accession>A0A8H7ZZF2</accession>
<feature type="region of interest" description="Disordered" evidence="2">
    <location>
        <begin position="120"/>
        <end position="140"/>
    </location>
</feature>
<evidence type="ECO:0000313" key="3">
    <source>
        <dbReference type="EMBL" id="KAG5462251.1"/>
    </source>
</evidence>
<keyword evidence="1" id="KW-0175">Coiled coil</keyword>
<feature type="coiled-coil region" evidence="1">
    <location>
        <begin position="20"/>
        <end position="47"/>
    </location>
</feature>
<comment type="caution">
    <text evidence="3">The sequence shown here is derived from an EMBL/GenBank/DDBJ whole genome shotgun (WGS) entry which is preliminary data.</text>
</comment>
<evidence type="ECO:0000256" key="2">
    <source>
        <dbReference type="SAM" id="MobiDB-lite"/>
    </source>
</evidence>
<dbReference type="Proteomes" id="UP000673691">
    <property type="component" value="Unassembled WGS sequence"/>
</dbReference>
<sequence>MSTAPPTASTPARIPPSAEVELLQAKLRIAELEKEKLELELRVTKRVAVWDDYDDVDNLFTGNLEKTNTTVIERLVLSDSESEDEGDPTVGDALPELLAFVLPDGPLNTVLSEELQERLPRGANAADGTELPPNARDPGLRETRSCEAGFVDCNYTPISIDAGTMGCLTAGCRILIETQEVLDKAKVMREKFKATSKESLNRCQKSLK</sequence>
<evidence type="ECO:0000256" key="1">
    <source>
        <dbReference type="SAM" id="Coils"/>
    </source>
</evidence>